<dbReference type="CTD" id="9819332"/>
<gene>
    <name evidence="3" type="ORF">GCK72_017412</name>
</gene>
<feature type="compositionally biased region" description="Basic and acidic residues" evidence="1">
    <location>
        <begin position="88"/>
        <end position="112"/>
    </location>
</feature>
<keyword evidence="2" id="KW-1133">Transmembrane helix</keyword>
<evidence type="ECO:0000313" key="4">
    <source>
        <dbReference type="Proteomes" id="UP000483820"/>
    </source>
</evidence>
<keyword evidence="2" id="KW-0812">Transmembrane</keyword>
<feature type="transmembrane region" description="Helical" evidence="2">
    <location>
        <begin position="6"/>
        <end position="29"/>
    </location>
</feature>
<protein>
    <submittedName>
        <fullName evidence="3">Uncharacterized protein</fullName>
    </submittedName>
</protein>
<evidence type="ECO:0000256" key="2">
    <source>
        <dbReference type="SAM" id="Phobius"/>
    </source>
</evidence>
<feature type="region of interest" description="Disordered" evidence="1">
    <location>
        <begin position="77"/>
        <end position="116"/>
    </location>
</feature>
<dbReference type="GeneID" id="9819332"/>
<sequence length="134" mass="14973">MSPTPFEMIVILLVVATASALLILWILYINRKTIVNYIKSLSAPEPAVTEAVAPEKSMAPEIPRRSVQIVPPEIKVPSPRKSVQLSRKSVDVHSVESIDLDDEKKDTKEERRRSSHVLTIPVTPAVKGDEYIYV</sequence>
<keyword evidence="2" id="KW-0472">Membrane</keyword>
<evidence type="ECO:0000313" key="3">
    <source>
        <dbReference type="EMBL" id="KAF1750861.1"/>
    </source>
</evidence>
<comment type="caution">
    <text evidence="3">The sequence shown here is derived from an EMBL/GenBank/DDBJ whole genome shotgun (WGS) entry which is preliminary data.</text>
</comment>
<dbReference type="AlphaFoldDB" id="A0A6A5G803"/>
<dbReference type="Proteomes" id="UP000483820">
    <property type="component" value="Chromosome V"/>
</dbReference>
<dbReference type="RefSeq" id="XP_003102301.2">
    <property type="nucleotide sequence ID" value="XM_003102253.2"/>
</dbReference>
<accession>A0A6A5G803</accession>
<name>A0A6A5G803_CAERE</name>
<proteinExistence type="predicted"/>
<reference evidence="3 4" key="1">
    <citation type="submission" date="2019-12" db="EMBL/GenBank/DDBJ databases">
        <title>Chromosome-level assembly of the Caenorhabditis remanei genome.</title>
        <authorList>
            <person name="Teterina A.A."/>
            <person name="Willis J.H."/>
            <person name="Phillips P.C."/>
        </authorList>
    </citation>
    <scope>NUCLEOTIDE SEQUENCE [LARGE SCALE GENOMIC DNA]</scope>
    <source>
        <strain evidence="3 4">PX506</strain>
        <tissue evidence="3">Whole organism</tissue>
    </source>
</reference>
<evidence type="ECO:0000256" key="1">
    <source>
        <dbReference type="SAM" id="MobiDB-lite"/>
    </source>
</evidence>
<dbReference type="EMBL" id="WUAV01000005">
    <property type="protein sequence ID" value="KAF1750861.1"/>
    <property type="molecule type" value="Genomic_DNA"/>
</dbReference>
<organism evidence="3 4">
    <name type="scientific">Caenorhabditis remanei</name>
    <name type="common">Caenorhabditis vulgaris</name>
    <dbReference type="NCBI Taxonomy" id="31234"/>
    <lineage>
        <taxon>Eukaryota</taxon>
        <taxon>Metazoa</taxon>
        <taxon>Ecdysozoa</taxon>
        <taxon>Nematoda</taxon>
        <taxon>Chromadorea</taxon>
        <taxon>Rhabditida</taxon>
        <taxon>Rhabditina</taxon>
        <taxon>Rhabditomorpha</taxon>
        <taxon>Rhabditoidea</taxon>
        <taxon>Rhabditidae</taxon>
        <taxon>Peloderinae</taxon>
        <taxon>Caenorhabditis</taxon>
    </lineage>
</organism>
<dbReference type="KEGG" id="crq:GCK72_017412"/>